<organism evidence="2 3">
    <name type="scientific">Sulfurovum indicum</name>
    <dbReference type="NCBI Taxonomy" id="2779528"/>
    <lineage>
        <taxon>Bacteria</taxon>
        <taxon>Pseudomonadati</taxon>
        <taxon>Campylobacterota</taxon>
        <taxon>Epsilonproteobacteria</taxon>
        <taxon>Campylobacterales</taxon>
        <taxon>Sulfurovaceae</taxon>
        <taxon>Sulfurovum</taxon>
    </lineage>
</organism>
<dbReference type="PANTHER" id="PTHR47505">
    <property type="entry name" value="DNA UTILIZATION PROTEIN YHGH"/>
    <property type="match status" value="1"/>
</dbReference>
<reference evidence="2 3" key="1">
    <citation type="submission" date="2020-10" db="EMBL/GenBank/DDBJ databases">
        <title>The genome of sulfurovum sp.</title>
        <authorList>
            <person name="Xie S."/>
            <person name="Shao Z."/>
            <person name="Jiang L."/>
        </authorList>
    </citation>
    <scope>NUCLEOTIDE SEQUENCE [LARGE SCALE GENOMIC DNA]</scope>
    <source>
        <strain evidence="2 3">ST-419</strain>
    </source>
</reference>
<evidence type="ECO:0000313" key="2">
    <source>
        <dbReference type="EMBL" id="QOR62784.1"/>
    </source>
</evidence>
<dbReference type="PANTHER" id="PTHR47505:SF1">
    <property type="entry name" value="DNA UTILIZATION PROTEIN YHGH"/>
    <property type="match status" value="1"/>
</dbReference>
<dbReference type="KEGG" id="sinu:IMZ28_04760"/>
<evidence type="ECO:0000256" key="1">
    <source>
        <dbReference type="ARBA" id="ARBA00008007"/>
    </source>
</evidence>
<dbReference type="EMBL" id="CP063164">
    <property type="protein sequence ID" value="QOR62784.1"/>
    <property type="molecule type" value="Genomic_DNA"/>
</dbReference>
<keyword evidence="3" id="KW-1185">Reference proteome</keyword>
<dbReference type="InterPro" id="IPR000836">
    <property type="entry name" value="PRTase_dom"/>
</dbReference>
<dbReference type="RefSeq" id="WP_197549603.1">
    <property type="nucleotide sequence ID" value="NZ_CP063164.1"/>
</dbReference>
<gene>
    <name evidence="2" type="ORF">IMZ28_04760</name>
</gene>
<dbReference type="InterPro" id="IPR029057">
    <property type="entry name" value="PRTase-like"/>
</dbReference>
<sequence>MRCFSCSKPSFNVICKTCKSELFVPAVRTRKTGTLDVISFYRYSSLEPLLHTKHRPEGYRVYKALGKMLFRPFMQEYVEHDEGDVYIVGIDENIQSGYSHVAQLTHSMKMKSVHVQPASLMARNRVNYSGRPLQFRLDNPRDFVYRGKKGVDVILVDDIITTGITLQEAQKVLMEHDVNVLFALTLADVEEPL</sequence>
<accession>A0A7M1S6K0</accession>
<dbReference type="SUPFAM" id="SSF53271">
    <property type="entry name" value="PRTase-like"/>
    <property type="match status" value="1"/>
</dbReference>
<dbReference type="AlphaFoldDB" id="A0A7M1S6K0"/>
<evidence type="ECO:0000313" key="3">
    <source>
        <dbReference type="Proteomes" id="UP000595074"/>
    </source>
</evidence>
<protein>
    <submittedName>
        <fullName evidence="2">ComF family protein</fullName>
    </submittedName>
</protein>
<dbReference type="Gene3D" id="3.40.50.2020">
    <property type="match status" value="1"/>
</dbReference>
<dbReference type="Proteomes" id="UP000595074">
    <property type="component" value="Chromosome"/>
</dbReference>
<dbReference type="CDD" id="cd06223">
    <property type="entry name" value="PRTases_typeI"/>
    <property type="match status" value="1"/>
</dbReference>
<proteinExistence type="inferred from homology"/>
<comment type="similarity">
    <text evidence="1">Belongs to the ComF/GntX family.</text>
</comment>
<name>A0A7M1S6K0_9BACT</name>
<dbReference type="InterPro" id="IPR051910">
    <property type="entry name" value="ComF/GntX_DNA_util-trans"/>
</dbReference>